<dbReference type="PROSITE" id="PS01249">
    <property type="entry name" value="HYPA"/>
    <property type="match status" value="1"/>
</dbReference>
<keyword evidence="4 5" id="KW-0862">Zinc</keyword>
<proteinExistence type="inferred from homology"/>
<sequence length="115" mass="11800">MHELAITQSVVDAIVERTGPTRVTTVRLVIGRLSGVVPESVRFCFDVVTAGTPLAGAALTIDEPAGRARCRRCGAEFVADDVLVLCGCGCADVAVDGGDDLRIASVGLMPAAEAS</sequence>
<evidence type="ECO:0000256" key="4">
    <source>
        <dbReference type="ARBA" id="ARBA00022833"/>
    </source>
</evidence>
<dbReference type="PANTHER" id="PTHR34535">
    <property type="entry name" value="HYDROGENASE MATURATION FACTOR HYPA"/>
    <property type="match status" value="1"/>
</dbReference>
<evidence type="ECO:0000256" key="3">
    <source>
        <dbReference type="ARBA" id="ARBA00022723"/>
    </source>
</evidence>
<dbReference type="Pfam" id="PF01155">
    <property type="entry name" value="HypA"/>
    <property type="match status" value="1"/>
</dbReference>
<organism evidence="6 7">
    <name type="scientific">Frankia torreyi</name>
    <dbReference type="NCBI Taxonomy" id="1856"/>
    <lineage>
        <taxon>Bacteria</taxon>
        <taxon>Bacillati</taxon>
        <taxon>Actinomycetota</taxon>
        <taxon>Actinomycetes</taxon>
        <taxon>Frankiales</taxon>
        <taxon>Frankiaceae</taxon>
        <taxon>Frankia</taxon>
    </lineage>
</organism>
<reference evidence="6 7" key="2">
    <citation type="journal article" date="2016" name="Genome Announc.">
        <title>Permanent Draft Genome Sequences for Two Variants of Frankia sp. Strain CpI1, the First Frankia Strain Isolated from Root Nodules of Comptonia peregrina.</title>
        <authorList>
            <person name="Oshone R."/>
            <person name="Hurst S.G.IV."/>
            <person name="Abebe-Akele F."/>
            <person name="Simpson S."/>
            <person name="Morris K."/>
            <person name="Thomas W.K."/>
            <person name="Tisa L.S."/>
        </authorList>
    </citation>
    <scope>NUCLEOTIDE SEQUENCE [LARGE SCALE GENOMIC DNA]</scope>
    <source>
        <strain evidence="7">CpI1-S</strain>
    </source>
</reference>
<reference evidence="7" key="1">
    <citation type="submission" date="2015-02" db="EMBL/GenBank/DDBJ databases">
        <title>Draft Genome of Frankia sp. CpI1-S.</title>
        <authorList>
            <person name="Oshone R.T."/>
            <person name="Ngom M."/>
            <person name="Ghodhbane-Gtari F."/>
            <person name="Gtari M."/>
            <person name="Morris K."/>
            <person name="Thomas K."/>
            <person name="Sen A."/>
            <person name="Tisa L.S."/>
        </authorList>
    </citation>
    <scope>NUCLEOTIDE SEQUENCE [LARGE SCALE GENOMIC DNA]</scope>
    <source>
        <strain evidence="7">CpI1-S</strain>
    </source>
</reference>
<dbReference type="OrthoDB" id="288014at2"/>
<dbReference type="GO" id="GO:0008270">
    <property type="term" value="F:zinc ion binding"/>
    <property type="evidence" value="ECO:0007669"/>
    <property type="project" value="UniProtKB-UniRule"/>
</dbReference>
<dbReference type="PIRSF" id="PIRSF004761">
    <property type="entry name" value="Hydrgn_mat_HypA"/>
    <property type="match status" value="1"/>
</dbReference>
<keyword evidence="3 5" id="KW-0479">Metal-binding</keyword>
<keyword evidence="7" id="KW-1185">Reference proteome</keyword>
<evidence type="ECO:0000313" key="6">
    <source>
        <dbReference type="EMBL" id="KJE21597.1"/>
    </source>
</evidence>
<dbReference type="GO" id="GO:0051604">
    <property type="term" value="P:protein maturation"/>
    <property type="evidence" value="ECO:0007669"/>
    <property type="project" value="InterPro"/>
</dbReference>
<feature type="binding site" evidence="5">
    <location>
        <position position="2"/>
    </location>
    <ligand>
        <name>Ni(2+)</name>
        <dbReference type="ChEBI" id="CHEBI:49786"/>
    </ligand>
</feature>
<feature type="binding site" evidence="5">
    <location>
        <position position="73"/>
    </location>
    <ligand>
        <name>Zn(2+)</name>
        <dbReference type="ChEBI" id="CHEBI:29105"/>
    </ligand>
</feature>
<name>A0A0D8BDW1_9ACTN</name>
<feature type="binding site" evidence="5">
    <location>
        <position position="88"/>
    </location>
    <ligand>
        <name>Zn(2+)</name>
        <dbReference type="ChEBI" id="CHEBI:29105"/>
    </ligand>
</feature>
<dbReference type="HAMAP" id="MF_00213">
    <property type="entry name" value="HypA_HybF"/>
    <property type="match status" value="1"/>
</dbReference>
<dbReference type="Proteomes" id="UP000032545">
    <property type="component" value="Unassembled WGS sequence"/>
</dbReference>
<evidence type="ECO:0000256" key="5">
    <source>
        <dbReference type="HAMAP-Rule" id="MF_00213"/>
    </source>
</evidence>
<gene>
    <name evidence="5" type="primary">hypA</name>
    <name evidence="6" type="ORF">FF36_04054</name>
</gene>
<dbReference type="PATRIC" id="fig|1502723.3.peg.3755"/>
<dbReference type="InterPro" id="IPR020538">
    <property type="entry name" value="Hydgase_Ni_incorp_HypA/HybF_CS"/>
</dbReference>
<comment type="function">
    <text evidence="5">Involved in the maturation of [NiFe] hydrogenases. Required for nickel insertion into the metal center of the hydrogenase.</text>
</comment>
<comment type="caution">
    <text evidence="6">The sequence shown here is derived from an EMBL/GenBank/DDBJ whole genome shotgun (WGS) entry which is preliminary data.</text>
</comment>
<dbReference type="Gene3D" id="3.30.2320.80">
    <property type="match status" value="1"/>
</dbReference>
<dbReference type="GO" id="GO:0016151">
    <property type="term" value="F:nickel cation binding"/>
    <property type="evidence" value="ECO:0007669"/>
    <property type="project" value="UniProtKB-UniRule"/>
</dbReference>
<dbReference type="RefSeq" id="WP_044886610.1">
    <property type="nucleotide sequence ID" value="NZ_JYFN01000034.1"/>
</dbReference>
<feature type="binding site" evidence="5">
    <location>
        <position position="86"/>
    </location>
    <ligand>
        <name>Zn(2+)</name>
        <dbReference type="ChEBI" id="CHEBI:29105"/>
    </ligand>
</feature>
<dbReference type="PANTHER" id="PTHR34535:SF3">
    <property type="entry name" value="HYDROGENASE MATURATION FACTOR HYPA"/>
    <property type="match status" value="1"/>
</dbReference>
<evidence type="ECO:0000313" key="7">
    <source>
        <dbReference type="Proteomes" id="UP000032545"/>
    </source>
</evidence>
<comment type="similarity">
    <text evidence="1 5">Belongs to the HypA/HybF family.</text>
</comment>
<dbReference type="InterPro" id="IPR000688">
    <property type="entry name" value="HypA/HybF"/>
</dbReference>
<evidence type="ECO:0000256" key="2">
    <source>
        <dbReference type="ARBA" id="ARBA00022596"/>
    </source>
</evidence>
<dbReference type="AlphaFoldDB" id="A0A0D8BDW1"/>
<evidence type="ECO:0000256" key="1">
    <source>
        <dbReference type="ARBA" id="ARBA00010748"/>
    </source>
</evidence>
<dbReference type="EMBL" id="JYFN01000034">
    <property type="protein sequence ID" value="KJE21597.1"/>
    <property type="molecule type" value="Genomic_DNA"/>
</dbReference>
<keyword evidence="2 5" id="KW-0533">Nickel</keyword>
<feature type="binding site" evidence="5">
    <location>
        <position position="70"/>
    </location>
    <ligand>
        <name>Zn(2+)</name>
        <dbReference type="ChEBI" id="CHEBI:29105"/>
    </ligand>
</feature>
<protein>
    <recommendedName>
        <fullName evidence="5">Hydrogenase maturation factor HypA</fullName>
    </recommendedName>
</protein>
<accession>A0A0D8BDW1</accession>